<keyword evidence="7" id="KW-0150">Chloroplast</keyword>
<organism evidence="10">
    <name type="scientific">Picea sitchensis</name>
    <name type="common">Sitka spruce</name>
    <name type="synonym">Pinus sitchensis</name>
    <dbReference type="NCBI Taxonomy" id="3332"/>
    <lineage>
        <taxon>Eukaryota</taxon>
        <taxon>Viridiplantae</taxon>
        <taxon>Streptophyta</taxon>
        <taxon>Embryophyta</taxon>
        <taxon>Tracheophyta</taxon>
        <taxon>Spermatophyta</taxon>
        <taxon>Pinopsida</taxon>
        <taxon>Pinidae</taxon>
        <taxon>Conifers I</taxon>
        <taxon>Pinales</taxon>
        <taxon>Pinaceae</taxon>
        <taxon>Picea</taxon>
    </lineage>
</organism>
<comment type="function">
    <text evidence="7">This protein is a component of the acetyl coenzyme A carboxylase complex; first, biotin carboxylase catalyzes the carboxylation of the carrier protein and then the transcarboxylase transfers the carboxyl group to form malonyl-CoA.</text>
</comment>
<dbReference type="GO" id="GO:0006633">
    <property type="term" value="P:fatty acid biosynthetic process"/>
    <property type="evidence" value="ECO:0007669"/>
    <property type="project" value="UniProtKB-UniPathway"/>
</dbReference>
<dbReference type="GO" id="GO:0009507">
    <property type="term" value="C:chloroplast"/>
    <property type="evidence" value="ECO:0007669"/>
    <property type="project" value="UniProtKB-SubCell"/>
</dbReference>
<dbReference type="NCBIfam" id="TIGR00531">
    <property type="entry name" value="BCCP"/>
    <property type="match status" value="1"/>
</dbReference>
<name>A9P0L3_PICSI</name>
<dbReference type="GO" id="GO:0009317">
    <property type="term" value="C:acetyl-CoA carboxylase complex"/>
    <property type="evidence" value="ECO:0007669"/>
    <property type="project" value="InterPro"/>
</dbReference>
<dbReference type="SUPFAM" id="SSF51230">
    <property type="entry name" value="Single hybrid motif"/>
    <property type="match status" value="1"/>
</dbReference>
<dbReference type="EMBL" id="EF087169">
    <property type="protein sequence ID" value="ABK26424.1"/>
    <property type="molecule type" value="mRNA"/>
</dbReference>
<accession>A9P0L3</accession>
<dbReference type="PANTHER" id="PTHR43416:SF38">
    <property type="entry name" value="BIOTIN CARBOXYL CARRIER PROTEIN OF ACETYL-COA CARBOXYLASE 1, CHLOROPLASTIC"/>
    <property type="match status" value="1"/>
</dbReference>
<evidence type="ECO:0000313" key="10">
    <source>
        <dbReference type="EMBL" id="ABK26424.1"/>
    </source>
</evidence>
<protein>
    <recommendedName>
        <fullName evidence="7">Biotin carboxyl carrier protein of acetyl-CoA carboxylase</fullName>
    </recommendedName>
</protein>
<feature type="compositionally biased region" description="Polar residues" evidence="8">
    <location>
        <begin position="18"/>
        <end position="38"/>
    </location>
</feature>
<evidence type="ECO:0000256" key="3">
    <source>
        <dbReference type="ARBA" id="ARBA00022832"/>
    </source>
</evidence>
<dbReference type="Gene3D" id="2.40.50.100">
    <property type="match status" value="1"/>
</dbReference>
<keyword evidence="4 7" id="KW-0443">Lipid metabolism</keyword>
<dbReference type="OMA" id="QHRSTIM"/>
<dbReference type="PANTHER" id="PTHR43416">
    <property type="entry name" value="DIHYDROLIPOYLLYSINE-RESIDUE SUCCINYLTRANSFERASE COMPONENT OF 2-OXOGLUTARATE DEHYDROGENASE COMPLEX, MITOCHONDRIAL-RELATED"/>
    <property type="match status" value="1"/>
</dbReference>
<dbReference type="PRINTS" id="PR01071">
    <property type="entry name" value="ACOABIOTINCC"/>
</dbReference>
<evidence type="ECO:0000256" key="5">
    <source>
        <dbReference type="ARBA" id="ARBA00023160"/>
    </source>
</evidence>
<dbReference type="InterPro" id="IPR001882">
    <property type="entry name" value="Biotin_BS"/>
</dbReference>
<keyword evidence="7" id="KW-0934">Plastid</keyword>
<dbReference type="InterPro" id="IPR001249">
    <property type="entry name" value="AcCoA_biotinCC"/>
</dbReference>
<feature type="region of interest" description="Disordered" evidence="8">
    <location>
        <begin position="196"/>
        <end position="236"/>
    </location>
</feature>
<dbReference type="FunFam" id="2.40.50.100:FF:000003">
    <property type="entry name" value="Acetyl-CoA carboxylase biotin carboxyl carrier protein"/>
    <property type="match status" value="1"/>
</dbReference>
<keyword evidence="6 7" id="KW-0092">Biotin</keyword>
<dbReference type="UniPathway" id="UPA00094"/>
<dbReference type="InterPro" id="IPR011053">
    <property type="entry name" value="Single_hybrid_motif"/>
</dbReference>
<dbReference type="PROSITE" id="PS50968">
    <property type="entry name" value="BIOTINYL_LIPOYL"/>
    <property type="match status" value="1"/>
</dbReference>
<proteinExistence type="evidence at transcript level"/>
<keyword evidence="3 7" id="KW-0276">Fatty acid metabolism</keyword>
<feature type="compositionally biased region" description="Low complexity" evidence="8">
    <location>
        <begin position="118"/>
        <end position="127"/>
    </location>
</feature>
<comment type="pathway">
    <text evidence="1 7">Lipid metabolism; fatty acid biosynthesis.</text>
</comment>
<feature type="domain" description="Lipoyl-binding" evidence="9">
    <location>
        <begin position="232"/>
        <end position="308"/>
    </location>
</feature>
<reference evidence="10" key="1">
    <citation type="journal article" date="2008" name="BMC Genomics">
        <title>A conifer genomics resource of 200,000 spruce (Picea spp.) ESTs and 6,464 high-quality, sequence-finished full-length cDNAs for Sitka spruce (Picea sitchensis).</title>
        <authorList>
            <person name="Ralph S.G."/>
            <person name="Chun H.J."/>
            <person name="Kolosova N."/>
            <person name="Cooper D."/>
            <person name="Oddy C."/>
            <person name="Ritland C.E."/>
            <person name="Kirkpatrick R."/>
            <person name="Moore R."/>
            <person name="Barber S."/>
            <person name="Holt R.A."/>
            <person name="Jones S.J."/>
            <person name="Marra M.A."/>
            <person name="Douglas C.J."/>
            <person name="Ritland K."/>
            <person name="Bohlmann J."/>
        </authorList>
    </citation>
    <scope>NUCLEOTIDE SEQUENCE</scope>
    <source>
        <tissue evidence="10">Green portion of the leader tissue</tissue>
    </source>
</reference>
<evidence type="ECO:0000256" key="4">
    <source>
        <dbReference type="ARBA" id="ARBA00023098"/>
    </source>
</evidence>
<feature type="compositionally biased region" description="Basic and acidic residues" evidence="8">
    <location>
        <begin position="104"/>
        <end position="117"/>
    </location>
</feature>
<dbReference type="InterPro" id="IPR000089">
    <property type="entry name" value="Biotin_lipoyl"/>
</dbReference>
<dbReference type="InterPro" id="IPR050537">
    <property type="entry name" value="2-oxoacid_dehydrogenase"/>
</dbReference>
<keyword evidence="5 7" id="KW-0275">Fatty acid biosynthesis</keyword>
<dbReference type="AlphaFoldDB" id="A9P0L3"/>
<comment type="subcellular location">
    <subcellularLocation>
        <location evidence="7">Plastid</location>
        <location evidence="7">Chloroplast</location>
    </subcellularLocation>
</comment>
<evidence type="ECO:0000256" key="1">
    <source>
        <dbReference type="ARBA" id="ARBA00005194"/>
    </source>
</evidence>
<sequence length="309" mass="32444">MATVPTASATAPLLAEANSGNSSGVLSSPVSQQHQVRVSNPRARSRGSVLASSFSGSRLDRPFAGQLEGLRGSRPALWKSPVNEQVAVHGFSNAAAVPAAESLEVKSAEDNGDKLAEESASSSSSPSIMAGSAISAFMSEVTDLIKLVDSRDIMELQLKQQDYEILIRKKEALPPPPSPSPPVMVHSLYPPAPAPLPSPAVAPNRPTYDLVPAGPSTPTQPEAPAKPEQSGHPSFKCPMAGTFYRSPGPGQPSFVKVGDKVQKGQVICIVEAMKLMNEIEADRSGTIVEILVEDGKPVAVDMPLFVIKP</sequence>
<evidence type="ECO:0000259" key="9">
    <source>
        <dbReference type="PROSITE" id="PS50968"/>
    </source>
</evidence>
<evidence type="ECO:0000256" key="8">
    <source>
        <dbReference type="SAM" id="MobiDB-lite"/>
    </source>
</evidence>
<keyword evidence="2 7" id="KW-0444">Lipid biosynthesis</keyword>
<evidence type="ECO:0000256" key="6">
    <source>
        <dbReference type="ARBA" id="ARBA00023267"/>
    </source>
</evidence>
<dbReference type="CDD" id="cd06850">
    <property type="entry name" value="biotinyl_domain"/>
    <property type="match status" value="1"/>
</dbReference>
<feature type="region of interest" description="Disordered" evidence="8">
    <location>
        <begin position="104"/>
        <end position="127"/>
    </location>
</feature>
<dbReference type="GO" id="GO:0003989">
    <property type="term" value="F:acetyl-CoA carboxylase activity"/>
    <property type="evidence" value="ECO:0007669"/>
    <property type="project" value="InterPro"/>
</dbReference>
<evidence type="ECO:0000256" key="7">
    <source>
        <dbReference type="RuleBase" id="RU364072"/>
    </source>
</evidence>
<dbReference type="Pfam" id="PF00364">
    <property type="entry name" value="Biotin_lipoyl"/>
    <property type="match status" value="1"/>
</dbReference>
<evidence type="ECO:0000256" key="2">
    <source>
        <dbReference type="ARBA" id="ARBA00022516"/>
    </source>
</evidence>
<feature type="region of interest" description="Disordered" evidence="8">
    <location>
        <begin position="1"/>
        <end position="61"/>
    </location>
</feature>
<dbReference type="PROSITE" id="PS00188">
    <property type="entry name" value="BIOTIN"/>
    <property type="match status" value="1"/>
</dbReference>